<evidence type="ECO:0008006" key="3">
    <source>
        <dbReference type="Google" id="ProtNLM"/>
    </source>
</evidence>
<evidence type="ECO:0000313" key="2">
    <source>
        <dbReference type="Proteomes" id="UP001153069"/>
    </source>
</evidence>
<gene>
    <name evidence="1" type="ORF">SEMRO_241_G096370.1</name>
</gene>
<dbReference type="Gene3D" id="3.40.525.10">
    <property type="entry name" value="CRAL-TRIO lipid binding domain"/>
    <property type="match status" value="1"/>
</dbReference>
<dbReference type="Proteomes" id="UP001153069">
    <property type="component" value="Unassembled WGS sequence"/>
</dbReference>
<evidence type="ECO:0000313" key="1">
    <source>
        <dbReference type="EMBL" id="CAB9505724.1"/>
    </source>
</evidence>
<dbReference type="AlphaFoldDB" id="A0A9N8DRQ6"/>
<accession>A0A9N8DRQ6</accession>
<reference evidence="1" key="1">
    <citation type="submission" date="2020-06" db="EMBL/GenBank/DDBJ databases">
        <authorList>
            <consortium name="Plant Systems Biology data submission"/>
        </authorList>
    </citation>
    <scope>NUCLEOTIDE SEQUENCE</scope>
    <source>
        <strain evidence="1">D6</strain>
    </source>
</reference>
<dbReference type="EMBL" id="CAICTM010000240">
    <property type="protein sequence ID" value="CAB9505724.1"/>
    <property type="molecule type" value="Genomic_DNA"/>
</dbReference>
<comment type="caution">
    <text evidence="1">The sequence shown here is derived from an EMBL/GenBank/DDBJ whole genome shotgun (WGS) entry which is preliminary data.</text>
</comment>
<keyword evidence="2" id="KW-1185">Reference proteome</keyword>
<proteinExistence type="predicted"/>
<organism evidence="1 2">
    <name type="scientific">Seminavis robusta</name>
    <dbReference type="NCBI Taxonomy" id="568900"/>
    <lineage>
        <taxon>Eukaryota</taxon>
        <taxon>Sar</taxon>
        <taxon>Stramenopiles</taxon>
        <taxon>Ochrophyta</taxon>
        <taxon>Bacillariophyta</taxon>
        <taxon>Bacillariophyceae</taxon>
        <taxon>Bacillariophycidae</taxon>
        <taxon>Naviculales</taxon>
        <taxon>Naviculaceae</taxon>
        <taxon>Seminavis</taxon>
    </lineage>
</organism>
<protein>
    <recommendedName>
        <fullName evidence="3">CRAL-TRIO domain-containing protein</fullName>
    </recommendedName>
</protein>
<sequence length="127" mass="14773">MNPDFFSIRTGISYVLECDGMAIMDNLDHSTAKKLCMDFISIYPFNVHQLKYFHTGFFMNMMLSFCKPLLPRGLTNKIQIGCVYPGGRLDSFYLLPDLETATERTITRMQESMRRRYAMEARFTGKL</sequence>
<dbReference type="SUPFAM" id="SSF52087">
    <property type="entry name" value="CRAL/TRIO domain"/>
    <property type="match status" value="1"/>
</dbReference>
<name>A0A9N8DRQ6_9STRA</name>
<dbReference type="InterPro" id="IPR036865">
    <property type="entry name" value="CRAL-TRIO_dom_sf"/>
</dbReference>